<evidence type="ECO:0000256" key="1">
    <source>
        <dbReference type="SAM" id="SignalP"/>
    </source>
</evidence>
<proteinExistence type="predicted"/>
<dbReference type="AlphaFoldDB" id="A0AAI9XRP4"/>
<feature type="signal peptide" evidence="1">
    <location>
        <begin position="1"/>
        <end position="27"/>
    </location>
</feature>
<comment type="caution">
    <text evidence="2">The sequence shown here is derived from an EMBL/GenBank/DDBJ whole genome shotgun (WGS) entry which is preliminary data.</text>
</comment>
<keyword evidence="1" id="KW-0732">Signal</keyword>
<evidence type="ECO:0000313" key="2">
    <source>
        <dbReference type="EMBL" id="KAK1457793.1"/>
    </source>
</evidence>
<evidence type="ECO:0000313" key="3">
    <source>
        <dbReference type="Proteomes" id="UP001239795"/>
    </source>
</evidence>
<dbReference type="Proteomes" id="UP001239795">
    <property type="component" value="Unassembled WGS sequence"/>
</dbReference>
<organism evidence="2 3">
    <name type="scientific">Colletotrichum melonis</name>
    <dbReference type="NCBI Taxonomy" id="1209925"/>
    <lineage>
        <taxon>Eukaryota</taxon>
        <taxon>Fungi</taxon>
        <taxon>Dikarya</taxon>
        <taxon>Ascomycota</taxon>
        <taxon>Pezizomycotina</taxon>
        <taxon>Sordariomycetes</taxon>
        <taxon>Hypocreomycetidae</taxon>
        <taxon>Glomerellales</taxon>
        <taxon>Glomerellaceae</taxon>
        <taxon>Colletotrichum</taxon>
        <taxon>Colletotrichum acutatum species complex</taxon>
    </lineage>
</organism>
<accession>A0AAI9XRP4</accession>
<name>A0AAI9XRP4_9PEZI</name>
<dbReference type="EMBL" id="MLGG01000015">
    <property type="protein sequence ID" value="KAK1457793.1"/>
    <property type="molecule type" value="Genomic_DNA"/>
</dbReference>
<gene>
    <name evidence="2" type="ORF">CMEL01_15776</name>
</gene>
<evidence type="ECO:0008006" key="4">
    <source>
        <dbReference type="Google" id="ProtNLM"/>
    </source>
</evidence>
<protein>
    <recommendedName>
        <fullName evidence="4">Secreted protein</fullName>
    </recommendedName>
</protein>
<feature type="chain" id="PRO_5042531340" description="Secreted protein" evidence="1">
    <location>
        <begin position="28"/>
        <end position="71"/>
    </location>
</feature>
<keyword evidence="3" id="KW-1185">Reference proteome</keyword>
<dbReference type="PROSITE" id="PS51257">
    <property type="entry name" value="PROKAR_LIPOPROTEIN"/>
    <property type="match status" value="1"/>
</dbReference>
<reference evidence="2 3" key="1">
    <citation type="submission" date="2016-10" db="EMBL/GenBank/DDBJ databases">
        <title>The genome sequence of Colletotrichum fioriniae PJ7.</title>
        <authorList>
            <person name="Baroncelli R."/>
        </authorList>
    </citation>
    <scope>NUCLEOTIDE SEQUENCE [LARGE SCALE GENOMIC DNA]</scope>
    <source>
        <strain evidence="2">Col 31</strain>
    </source>
</reference>
<sequence length="71" mass="7955">MRHRHISLWLIGLRSCDLLSTGGLTAACRIAADEALWRLGVYTEQGTRACVCSLLNRHQHGVLRTVATRRL</sequence>